<sequence>MKTLTHSHFTGHTPPTNTRKVNSIYSTVLPKSTSPLCRSIAAFTRTLLDLNTKSSEAWRICPSPQDYQTGCSLPHSILIHPISHIPESASSLKSEKIPEVFRVLYLQDVAASGFPGATFAWQYPWDSPWNQSIAQFILKHWRHAHQYGVFKRFYIDPSEASNQELHMGTLHRWFLGRAEGLRLGRFSPIRQNNKKQSELKSKLRSQLQKHRQQTLSNLDISTETKELFDDIKCTSETERLQDKSLIKVPLSWRSSEFNSLAQQLDKIHIHKKTNTKGPKYVHSYTIKNRRSVPMLSTPPKFSDVPINLPINCYSPKYINTLSETPKLLLNPRPPIDFSKLFEITHKLYNLLINN</sequence>
<evidence type="ECO:0000313" key="1">
    <source>
        <dbReference type="EMBL" id="OAV86856.1"/>
    </source>
</evidence>
<reference evidence="1" key="1">
    <citation type="submission" date="2009-11" db="EMBL/GenBank/DDBJ databases">
        <authorList>
            <consortium name="The Broad Institute Genome Sequencing Platform"/>
            <person name="Ward D."/>
            <person name="Feldgarden M."/>
            <person name="Earl A."/>
            <person name="Young S.K."/>
            <person name="Zeng Q."/>
            <person name="Koehrsen M."/>
            <person name="Alvarado L."/>
            <person name="Berlin A."/>
            <person name="Bochicchio J."/>
            <person name="Borenstein D."/>
            <person name="Chapman S.B."/>
            <person name="Chen Z."/>
            <person name="Engels R."/>
            <person name="Freedman E."/>
            <person name="Gellesch M."/>
            <person name="Goldberg J."/>
            <person name="Griggs A."/>
            <person name="Gujja S."/>
            <person name="Heilman E."/>
            <person name="Heiman D."/>
            <person name="Hepburn T."/>
            <person name="Howarth C."/>
            <person name="Jen D."/>
            <person name="Larson L."/>
            <person name="Lewis B."/>
            <person name="Mehta T."/>
            <person name="Park D."/>
            <person name="Pearson M."/>
            <person name="Roberts A."/>
            <person name="Saif S."/>
            <person name="Shea T."/>
            <person name="Shenoy N."/>
            <person name="Sisk P."/>
            <person name="Stolte C."/>
            <person name="Sykes S."/>
            <person name="Thomson T."/>
            <person name="Walk T."/>
            <person name="White J."/>
            <person name="Yandava C."/>
            <person name="Izard J."/>
            <person name="Baranova O.V."/>
            <person name="Blanton J.M."/>
            <person name="Tanner A.C."/>
            <person name="Dewhirst F.E."/>
            <person name="Haas B."/>
            <person name="Nusbaum C."/>
            <person name="Birren B."/>
        </authorList>
    </citation>
    <scope>NUCLEOTIDE SEQUENCE [LARGE SCALE GENOMIC DNA]</scope>
    <source>
        <strain evidence="1">1-1 BBBD Race 1</strain>
    </source>
</reference>
<reference evidence="2" key="4">
    <citation type="submission" date="2025-05" db="UniProtKB">
        <authorList>
            <consortium name="EnsemblFungi"/>
        </authorList>
    </citation>
    <scope>IDENTIFICATION</scope>
    <source>
        <strain evidence="2">isolate 1-1 / race 1 (BBBD)</strain>
    </source>
</reference>
<dbReference type="EnsemblFungi" id="PTTG_29696-t43_1">
    <property type="protein sequence ID" value="PTTG_29696-t43_1-p1"/>
    <property type="gene ID" value="PTTG_29696"/>
</dbReference>
<dbReference type="AlphaFoldDB" id="A0A180G2C5"/>
<evidence type="ECO:0000313" key="2">
    <source>
        <dbReference type="EnsemblFungi" id="PTTG_29696-t43_1-p1"/>
    </source>
</evidence>
<gene>
    <name evidence="1" type="ORF">PTTG_29696</name>
</gene>
<organism evidence="1">
    <name type="scientific">Puccinia triticina (isolate 1-1 / race 1 (BBBD))</name>
    <name type="common">Brown leaf rust fungus</name>
    <dbReference type="NCBI Taxonomy" id="630390"/>
    <lineage>
        <taxon>Eukaryota</taxon>
        <taxon>Fungi</taxon>
        <taxon>Dikarya</taxon>
        <taxon>Basidiomycota</taxon>
        <taxon>Pucciniomycotina</taxon>
        <taxon>Pucciniomycetes</taxon>
        <taxon>Pucciniales</taxon>
        <taxon>Pucciniaceae</taxon>
        <taxon>Puccinia</taxon>
    </lineage>
</organism>
<dbReference type="EMBL" id="ADAS02000760">
    <property type="protein sequence ID" value="OAV86856.1"/>
    <property type="molecule type" value="Genomic_DNA"/>
</dbReference>
<protein>
    <submittedName>
        <fullName evidence="1 2">Uncharacterized protein</fullName>
    </submittedName>
</protein>
<evidence type="ECO:0000313" key="3">
    <source>
        <dbReference type="Proteomes" id="UP000005240"/>
    </source>
</evidence>
<reference evidence="1" key="2">
    <citation type="submission" date="2016-05" db="EMBL/GenBank/DDBJ databases">
        <title>Comparative analysis highlights variable genome content of wheat rusts and divergence of the mating loci.</title>
        <authorList>
            <person name="Cuomo C.A."/>
            <person name="Bakkeren G."/>
            <person name="Szabo L."/>
            <person name="Khalil H."/>
            <person name="Joly D."/>
            <person name="Goldberg J."/>
            <person name="Young S."/>
            <person name="Zeng Q."/>
            <person name="Fellers J."/>
        </authorList>
    </citation>
    <scope>NUCLEOTIDE SEQUENCE [LARGE SCALE GENOMIC DNA]</scope>
    <source>
        <strain evidence="1">1-1 BBBD Race 1</strain>
    </source>
</reference>
<reference evidence="2 3" key="3">
    <citation type="journal article" date="2017" name="G3 (Bethesda)">
        <title>Comparative analysis highlights variable genome content of wheat rusts and divergence of the mating loci.</title>
        <authorList>
            <person name="Cuomo C.A."/>
            <person name="Bakkeren G."/>
            <person name="Khalil H.B."/>
            <person name="Panwar V."/>
            <person name="Joly D."/>
            <person name="Linning R."/>
            <person name="Sakthikumar S."/>
            <person name="Song X."/>
            <person name="Adiconis X."/>
            <person name="Fan L."/>
            <person name="Goldberg J.M."/>
            <person name="Levin J.Z."/>
            <person name="Young S."/>
            <person name="Zeng Q."/>
            <person name="Anikster Y."/>
            <person name="Bruce M."/>
            <person name="Wang M."/>
            <person name="Yin C."/>
            <person name="McCallum B."/>
            <person name="Szabo L.J."/>
            <person name="Hulbert S."/>
            <person name="Chen X."/>
            <person name="Fellers J.P."/>
        </authorList>
    </citation>
    <scope>NUCLEOTIDE SEQUENCE</scope>
    <source>
        <strain evidence="2">isolate 1-1 / race 1 (BBBD)</strain>
        <strain evidence="3">Isolate 1-1 / race 1 (BBBD)</strain>
    </source>
</reference>
<keyword evidence="3" id="KW-1185">Reference proteome</keyword>
<dbReference type="OrthoDB" id="2498244at2759"/>
<accession>A0A180G2C5</accession>
<proteinExistence type="predicted"/>
<dbReference type="Proteomes" id="UP000005240">
    <property type="component" value="Unassembled WGS sequence"/>
</dbReference>
<dbReference type="VEuPathDB" id="FungiDB:PTTG_29696"/>
<name>A0A180G2C5_PUCT1</name>